<reference evidence="2 3" key="1">
    <citation type="submission" date="2020-10" db="EMBL/GenBank/DDBJ databases">
        <title>Phylogeny of dyella-like bacteria.</title>
        <authorList>
            <person name="Fu J."/>
        </authorList>
    </citation>
    <scope>NUCLEOTIDE SEQUENCE [LARGE SCALE GENOMIC DNA]</scope>
    <source>
        <strain evidence="2 3">KACC 19113</strain>
    </source>
</reference>
<comment type="caution">
    <text evidence="2">The sequence shown here is derived from an EMBL/GenBank/DDBJ whole genome shotgun (WGS) entry which is preliminary data.</text>
</comment>
<gene>
    <name evidence="2" type="ORF">ISP25_07315</name>
</gene>
<dbReference type="InterPro" id="IPR047675">
    <property type="entry name" value="Putative_zinc-bd"/>
</dbReference>
<organism evidence="2 3">
    <name type="scientific">Rhodanobacter hydrolyticus</name>
    <dbReference type="NCBI Taxonomy" id="2250595"/>
    <lineage>
        <taxon>Bacteria</taxon>
        <taxon>Pseudomonadati</taxon>
        <taxon>Pseudomonadota</taxon>
        <taxon>Gammaproteobacteria</taxon>
        <taxon>Lysobacterales</taxon>
        <taxon>Rhodanobacteraceae</taxon>
        <taxon>Rhodanobacter</taxon>
    </lineage>
</organism>
<dbReference type="NCBIfam" id="NF041373">
    <property type="entry name" value="HGG_STG"/>
    <property type="match status" value="1"/>
</dbReference>
<feature type="region of interest" description="Disordered" evidence="1">
    <location>
        <begin position="70"/>
        <end position="89"/>
    </location>
</feature>
<proteinExistence type="predicted"/>
<accession>A0ABW8J6W5</accession>
<dbReference type="RefSeq" id="WP_404612840.1">
    <property type="nucleotide sequence ID" value="NZ_JADIKK010000008.1"/>
</dbReference>
<protein>
    <submittedName>
        <fullName evidence="2">Uncharacterized protein</fullName>
    </submittedName>
</protein>
<name>A0ABW8J6W5_9GAMM</name>
<feature type="region of interest" description="Disordered" evidence="1">
    <location>
        <begin position="1"/>
        <end position="32"/>
    </location>
</feature>
<evidence type="ECO:0000256" key="1">
    <source>
        <dbReference type="SAM" id="MobiDB-lite"/>
    </source>
</evidence>
<sequence length="108" mass="11714">MSEREVTRRGIGPDYVGDDTSLCNARTKSGHPCRATALRGGRCKWHGGLSTGPTTDEGKRCVAMNLPRVRAKHGGISPGTTSRTSDDELQARAYRYLKAISHESTTKP</sequence>
<keyword evidence="3" id="KW-1185">Reference proteome</keyword>
<dbReference type="EMBL" id="JADIKK010000008">
    <property type="protein sequence ID" value="MFK2876871.1"/>
    <property type="molecule type" value="Genomic_DNA"/>
</dbReference>
<evidence type="ECO:0000313" key="2">
    <source>
        <dbReference type="EMBL" id="MFK2876871.1"/>
    </source>
</evidence>
<evidence type="ECO:0000313" key="3">
    <source>
        <dbReference type="Proteomes" id="UP001620339"/>
    </source>
</evidence>
<dbReference type="Proteomes" id="UP001620339">
    <property type="component" value="Unassembled WGS sequence"/>
</dbReference>